<dbReference type="InterPro" id="IPR038740">
    <property type="entry name" value="BioF2-like_GNAT_dom"/>
</dbReference>
<comment type="caution">
    <text evidence="2">The sequence shown here is derived from an EMBL/GenBank/DDBJ whole genome shotgun (WGS) entry which is preliminary data.</text>
</comment>
<evidence type="ECO:0000313" key="2">
    <source>
        <dbReference type="EMBL" id="KKU12664.1"/>
    </source>
</evidence>
<name>A0A837IL90_9BACT</name>
<evidence type="ECO:0000313" key="3">
    <source>
        <dbReference type="Proteomes" id="UP000034909"/>
    </source>
</evidence>
<dbReference type="SUPFAM" id="SSF55729">
    <property type="entry name" value="Acyl-CoA N-acyltransferases (Nat)"/>
    <property type="match status" value="1"/>
</dbReference>
<feature type="domain" description="BioF2-like acetyltransferase" evidence="1">
    <location>
        <begin position="181"/>
        <end position="307"/>
    </location>
</feature>
<evidence type="ECO:0000259" key="1">
    <source>
        <dbReference type="Pfam" id="PF13480"/>
    </source>
</evidence>
<dbReference type="Pfam" id="PF13480">
    <property type="entry name" value="Acetyltransf_6"/>
    <property type="match status" value="1"/>
</dbReference>
<accession>A0A837IL90</accession>
<dbReference type="EMBL" id="LCLF01000015">
    <property type="protein sequence ID" value="KKU12664.1"/>
    <property type="molecule type" value="Genomic_DNA"/>
</dbReference>
<dbReference type="Gene3D" id="3.40.630.30">
    <property type="match status" value="1"/>
</dbReference>
<sequence length="376" mass="43251">MEPKIIYYKDVDPAVWDGWVQKVGGSASYYHTWHWINYISQFPEVRENASFVLLDKNKEPVAVCPMALSFFDKENIAAISFGHSPCGAPALCDISAGTYRDTLDKILDIYQSYGNVHNARQISFGWHPLNSLAMSGAGRLANENSFGLLRYGLHYYVENTLVTDLSLSEEALADNLGKYHYRHIKRGAKRGIAIRVFNSKNNFAETPEQFRQFQGAHLAAAGRQTRPQATWDAMLDGIRAGHASLFIAFLRDTPISYLYCGEFFLMAFGWSQANVEKYEKEYSPRHLLEWEAMLFYKKNGFKFYEIGERFYGPQPFYIPTAKEISIGIFKERYGGMLLPKIKWVGYFDREYMEKQIQENIKKFLAESPLFKIPENA</sequence>
<dbReference type="AlphaFoldDB" id="A0A837IL90"/>
<organism evidence="2 3">
    <name type="scientific">Candidatus Azambacteria bacterium GW2011_GWC2_45_7b</name>
    <dbReference type="NCBI Taxonomy" id="1618621"/>
    <lineage>
        <taxon>Bacteria</taxon>
        <taxon>Candidatus Azamiibacteriota</taxon>
    </lineage>
</organism>
<gene>
    <name evidence="2" type="ORF">UX18_C0015G0002</name>
</gene>
<protein>
    <recommendedName>
        <fullName evidence="1">BioF2-like acetyltransferase domain-containing protein</fullName>
    </recommendedName>
</protein>
<dbReference type="InterPro" id="IPR016181">
    <property type="entry name" value="Acyl_CoA_acyltransferase"/>
</dbReference>
<dbReference type="Proteomes" id="UP000034909">
    <property type="component" value="Unassembled WGS sequence"/>
</dbReference>
<reference evidence="2 3" key="1">
    <citation type="journal article" date="2015" name="Nature">
        <title>rRNA introns, odd ribosomes, and small enigmatic genomes across a large radiation of phyla.</title>
        <authorList>
            <person name="Brown C.T."/>
            <person name="Hug L.A."/>
            <person name="Thomas B.C."/>
            <person name="Sharon I."/>
            <person name="Castelle C.J."/>
            <person name="Singh A."/>
            <person name="Wilkins M.J."/>
            <person name="Williams K.H."/>
            <person name="Banfield J.F."/>
        </authorList>
    </citation>
    <scope>NUCLEOTIDE SEQUENCE [LARGE SCALE GENOMIC DNA]</scope>
</reference>
<proteinExistence type="predicted"/>